<protein>
    <submittedName>
        <fullName evidence="1">Uncharacterized protein</fullName>
    </submittedName>
</protein>
<evidence type="ECO:0000313" key="1">
    <source>
        <dbReference type="EMBL" id="TCO29250.1"/>
    </source>
</evidence>
<organism evidence="1 2">
    <name type="scientific">Pedobacter psychrotolerans</name>
    <dbReference type="NCBI Taxonomy" id="1843235"/>
    <lineage>
        <taxon>Bacteria</taxon>
        <taxon>Pseudomonadati</taxon>
        <taxon>Bacteroidota</taxon>
        <taxon>Sphingobacteriia</taxon>
        <taxon>Sphingobacteriales</taxon>
        <taxon>Sphingobacteriaceae</taxon>
        <taxon>Pedobacter</taxon>
    </lineage>
</organism>
<reference evidence="1 2" key="1">
    <citation type="submission" date="2019-03" db="EMBL/GenBank/DDBJ databases">
        <title>Genomic Encyclopedia of Type Strains, Phase IV (KMG-IV): sequencing the most valuable type-strain genomes for metagenomic binning, comparative biology and taxonomic classification.</title>
        <authorList>
            <person name="Goeker M."/>
        </authorList>
    </citation>
    <scope>NUCLEOTIDE SEQUENCE [LARGE SCALE GENOMIC DNA]</scope>
    <source>
        <strain evidence="1 2">DSM 103236</strain>
    </source>
</reference>
<comment type="caution">
    <text evidence="1">The sequence shown here is derived from an EMBL/GenBank/DDBJ whole genome shotgun (WGS) entry which is preliminary data.</text>
</comment>
<gene>
    <name evidence="1" type="ORF">EV200_102673</name>
</gene>
<evidence type="ECO:0000313" key="2">
    <source>
        <dbReference type="Proteomes" id="UP000295684"/>
    </source>
</evidence>
<sequence length="49" mass="5791">MPKSKTAGNEYRPFSLNKKPIIYLIVNLECLVRYRLINNYAISKGYFYS</sequence>
<name>A0A4V2S022_9SPHI</name>
<accession>A0A4V2S022</accession>
<dbReference type="Proteomes" id="UP000295684">
    <property type="component" value="Unassembled WGS sequence"/>
</dbReference>
<dbReference type="AlphaFoldDB" id="A0A4V2S022"/>
<dbReference type="EMBL" id="SLWO01000002">
    <property type="protein sequence ID" value="TCO29250.1"/>
    <property type="molecule type" value="Genomic_DNA"/>
</dbReference>
<proteinExistence type="predicted"/>